<dbReference type="InterPro" id="IPR011990">
    <property type="entry name" value="TPR-like_helical_dom_sf"/>
</dbReference>
<keyword evidence="2" id="KW-1185">Reference proteome</keyword>
<dbReference type="Proteomes" id="UP000078476">
    <property type="component" value="Unassembled WGS sequence"/>
</dbReference>
<name>A0A177NF88_9GAMM</name>
<evidence type="ECO:0000313" key="2">
    <source>
        <dbReference type="Proteomes" id="UP000078476"/>
    </source>
</evidence>
<dbReference type="Gene3D" id="1.25.40.920">
    <property type="entry name" value="TRAP transporter T-component"/>
    <property type="match status" value="1"/>
</dbReference>
<dbReference type="InterPro" id="IPR038537">
    <property type="entry name" value="TatT_sf"/>
</dbReference>
<protein>
    <recommendedName>
        <fullName evidence="3">TRAP transporter TatT component family protein</fullName>
    </recommendedName>
</protein>
<evidence type="ECO:0000313" key="1">
    <source>
        <dbReference type="EMBL" id="OAI16521.1"/>
    </source>
</evidence>
<dbReference type="RefSeq" id="WP_066981114.1">
    <property type="nucleotide sequence ID" value="NZ_LUUI01000095.1"/>
</dbReference>
<dbReference type="EMBL" id="LUUI01000095">
    <property type="protein sequence ID" value="OAI16521.1"/>
    <property type="molecule type" value="Genomic_DNA"/>
</dbReference>
<organism evidence="1 2">
    <name type="scientific">Methylomonas lenta</name>
    <dbReference type="NCBI Taxonomy" id="980561"/>
    <lineage>
        <taxon>Bacteria</taxon>
        <taxon>Pseudomonadati</taxon>
        <taxon>Pseudomonadota</taxon>
        <taxon>Gammaproteobacteria</taxon>
        <taxon>Methylococcales</taxon>
        <taxon>Methylococcaceae</taxon>
        <taxon>Methylomonas</taxon>
    </lineage>
</organism>
<dbReference type="STRING" id="980561.A1359_07690"/>
<dbReference type="Pfam" id="PF16811">
    <property type="entry name" value="TAtT"/>
    <property type="match status" value="1"/>
</dbReference>
<sequence>MKSTDLHTPAYRQLVKTTLLLIVMGLNGCSYIIGSATEDFTDNLKQTVLNHNDPDTVADALPAYLIMLEASATGDAENESLLFATANMYGAYISLLPDDEIRKQRLSRKSLDFALQGGCLHDQNWCGLQQKSFDDLRSLIAQTDIDDIDSLYSISAAWTAWIQANKSDWNAIAQLAQVKLILKRVLELDETYKQGTAHVYMAVMESLIPETLGGKPELAQQHFQRALQLAPDNLMINVLYAKYYARMAFDRDLHDNLLKKVLKANVAAPGLTLINTLAQQQAQQLLDNANDYF</sequence>
<dbReference type="InterPro" id="IPR031823">
    <property type="entry name" value="TatT"/>
</dbReference>
<dbReference type="SUPFAM" id="SSF48452">
    <property type="entry name" value="TPR-like"/>
    <property type="match status" value="1"/>
</dbReference>
<accession>A0A177NF88</accession>
<evidence type="ECO:0008006" key="3">
    <source>
        <dbReference type="Google" id="ProtNLM"/>
    </source>
</evidence>
<dbReference type="AlphaFoldDB" id="A0A177NF88"/>
<comment type="caution">
    <text evidence="1">The sequence shown here is derived from an EMBL/GenBank/DDBJ whole genome shotgun (WGS) entry which is preliminary data.</text>
</comment>
<gene>
    <name evidence="1" type="ORF">A1359_07690</name>
</gene>
<proteinExistence type="predicted"/>
<reference evidence="1 2" key="1">
    <citation type="submission" date="2016-03" db="EMBL/GenBank/DDBJ databases">
        <authorList>
            <person name="Ploux O."/>
        </authorList>
    </citation>
    <scope>NUCLEOTIDE SEQUENCE [LARGE SCALE GENOMIC DNA]</scope>
    <source>
        <strain evidence="1 2">R-45370</strain>
    </source>
</reference>